<dbReference type="Proteomes" id="UP001231109">
    <property type="component" value="Unassembled WGS sequence"/>
</dbReference>
<sequence length="100" mass="11031">MYGYDDNGNTLSKNIDGTVTSYQYNLTNRLVQADSTQAAGGMLAQFYYNVDGIRTRKVVDGTAINYLVDANQPYAQVIAETNDIGQALKTYLYGDDLISQ</sequence>
<reference evidence="1 2" key="1">
    <citation type="submission" date="2022-11" db="EMBL/GenBank/DDBJ databases">
        <title>Viruses from the air-sea interface of a natural surface slick.</title>
        <authorList>
            <person name="Rahlff J."/>
            <person name="Holmfeldt K."/>
        </authorList>
    </citation>
    <scope>NUCLEOTIDE SEQUENCE [LARGE SCALE GENOMIC DNA]</scope>
    <source>
        <strain evidence="1 2">SMS4</strain>
    </source>
</reference>
<feature type="non-terminal residue" evidence="1">
    <location>
        <position position="100"/>
    </location>
</feature>
<organism evidence="1 2">
    <name type="scientific">Rheinheimera baltica</name>
    <dbReference type="NCBI Taxonomy" id="67576"/>
    <lineage>
        <taxon>Bacteria</taxon>
        <taxon>Pseudomonadati</taxon>
        <taxon>Pseudomonadota</taxon>
        <taxon>Gammaproteobacteria</taxon>
        <taxon>Chromatiales</taxon>
        <taxon>Chromatiaceae</taxon>
        <taxon>Rheinheimera</taxon>
    </lineage>
</organism>
<dbReference type="Pfam" id="PF05593">
    <property type="entry name" value="RHS_repeat"/>
    <property type="match status" value="1"/>
</dbReference>
<gene>
    <name evidence="1" type="ORF">ORJ04_20070</name>
</gene>
<dbReference type="RefSeq" id="WP_305977398.1">
    <property type="nucleotide sequence ID" value="NZ_JAPJDZ010000119.1"/>
</dbReference>
<proteinExistence type="predicted"/>
<comment type="caution">
    <text evidence="1">The sequence shown here is derived from an EMBL/GenBank/DDBJ whole genome shotgun (WGS) entry which is preliminary data.</text>
</comment>
<evidence type="ECO:0000313" key="1">
    <source>
        <dbReference type="EMBL" id="MDP5138249.1"/>
    </source>
</evidence>
<dbReference type="InterPro" id="IPR031325">
    <property type="entry name" value="RHS_repeat"/>
</dbReference>
<dbReference type="EMBL" id="JAPJDZ010000119">
    <property type="protein sequence ID" value="MDP5138249.1"/>
    <property type="molecule type" value="Genomic_DNA"/>
</dbReference>
<keyword evidence="2" id="KW-1185">Reference proteome</keyword>
<accession>A0ABT9I4C0</accession>
<protein>
    <recommendedName>
        <fullName evidence="3">YD repeat-containing protein</fullName>
    </recommendedName>
</protein>
<evidence type="ECO:0008006" key="3">
    <source>
        <dbReference type="Google" id="ProtNLM"/>
    </source>
</evidence>
<evidence type="ECO:0000313" key="2">
    <source>
        <dbReference type="Proteomes" id="UP001231109"/>
    </source>
</evidence>
<name>A0ABT9I4C0_9GAMM</name>
<dbReference type="Gene3D" id="2.180.10.10">
    <property type="entry name" value="RHS repeat-associated core"/>
    <property type="match status" value="1"/>
</dbReference>